<evidence type="ECO:0000256" key="9">
    <source>
        <dbReference type="PROSITE-ProRule" id="PRU10141"/>
    </source>
</evidence>
<proteinExistence type="inferred from homology"/>
<dbReference type="PANTHER" id="PTHR24056:SF546">
    <property type="entry name" value="CYCLIN-DEPENDENT KINASE 12"/>
    <property type="match status" value="1"/>
</dbReference>
<evidence type="ECO:0000256" key="8">
    <source>
        <dbReference type="ARBA" id="ARBA00023242"/>
    </source>
</evidence>
<feature type="domain" description="Protein kinase" evidence="11">
    <location>
        <begin position="410"/>
        <end position="714"/>
    </location>
</feature>
<evidence type="ECO:0000256" key="3">
    <source>
        <dbReference type="ARBA" id="ARBA00022527"/>
    </source>
</evidence>
<dbReference type="SMART" id="SM00220">
    <property type="entry name" value="S_TKc"/>
    <property type="match status" value="1"/>
</dbReference>
<feature type="compositionally biased region" description="Basic and acidic residues" evidence="10">
    <location>
        <begin position="1095"/>
        <end position="1147"/>
    </location>
</feature>
<feature type="region of interest" description="Disordered" evidence="10">
    <location>
        <begin position="762"/>
        <end position="801"/>
    </location>
</feature>
<comment type="subcellular location">
    <subcellularLocation>
        <location evidence="1">Nucleus</location>
    </subcellularLocation>
</comment>
<name>A0A0L0HFX4_SPIPD</name>
<feature type="binding site" evidence="9">
    <location>
        <position position="439"/>
    </location>
    <ligand>
        <name>ATP</name>
        <dbReference type="ChEBI" id="CHEBI:30616"/>
    </ligand>
</feature>
<dbReference type="PANTHER" id="PTHR24056">
    <property type="entry name" value="CELL DIVISION PROTEIN KINASE"/>
    <property type="match status" value="1"/>
</dbReference>
<dbReference type="GO" id="GO:0032968">
    <property type="term" value="P:positive regulation of transcription elongation by RNA polymerase II"/>
    <property type="evidence" value="ECO:0007669"/>
    <property type="project" value="TreeGrafter"/>
</dbReference>
<keyword evidence="13" id="KW-1185">Reference proteome</keyword>
<dbReference type="InParanoid" id="A0A0L0HFX4"/>
<dbReference type="InterPro" id="IPR011009">
    <property type="entry name" value="Kinase-like_dom_sf"/>
</dbReference>
<keyword evidence="7 9" id="KW-0067">ATP-binding</keyword>
<dbReference type="SUPFAM" id="SSF56112">
    <property type="entry name" value="Protein kinase-like (PK-like)"/>
    <property type="match status" value="1"/>
</dbReference>
<feature type="region of interest" description="Disordered" evidence="10">
    <location>
        <begin position="262"/>
        <end position="351"/>
    </location>
</feature>
<dbReference type="Gene3D" id="1.10.510.10">
    <property type="entry name" value="Transferase(Phosphotransferase) domain 1"/>
    <property type="match status" value="1"/>
</dbReference>
<evidence type="ECO:0000256" key="7">
    <source>
        <dbReference type="ARBA" id="ARBA00022840"/>
    </source>
</evidence>
<feature type="compositionally biased region" description="Basic and acidic residues" evidence="10">
    <location>
        <begin position="46"/>
        <end position="56"/>
    </location>
</feature>
<dbReference type="GeneID" id="27688479"/>
<evidence type="ECO:0000256" key="1">
    <source>
        <dbReference type="ARBA" id="ARBA00004123"/>
    </source>
</evidence>
<dbReference type="GO" id="GO:0030332">
    <property type="term" value="F:cyclin binding"/>
    <property type="evidence" value="ECO:0007669"/>
    <property type="project" value="TreeGrafter"/>
</dbReference>
<dbReference type="GO" id="GO:0008024">
    <property type="term" value="C:cyclin/CDK positive transcription elongation factor complex"/>
    <property type="evidence" value="ECO:0007669"/>
    <property type="project" value="TreeGrafter"/>
</dbReference>
<gene>
    <name evidence="12" type="ORF">SPPG_05068</name>
</gene>
<feature type="region of interest" description="Disordered" evidence="10">
    <location>
        <begin position="134"/>
        <end position="248"/>
    </location>
</feature>
<feature type="compositionally biased region" description="Basic and acidic residues" evidence="10">
    <location>
        <begin position="1178"/>
        <end position="1197"/>
    </location>
</feature>
<keyword evidence="4" id="KW-0808">Transferase</keyword>
<dbReference type="RefSeq" id="XP_016607728.1">
    <property type="nucleotide sequence ID" value="XM_016753303.1"/>
</dbReference>
<dbReference type="FunFam" id="1.10.510.10:FF:000624">
    <property type="entry name" value="Mitogen-activated protein kinase"/>
    <property type="match status" value="1"/>
</dbReference>
<dbReference type="GO" id="GO:0008353">
    <property type="term" value="F:RNA polymerase II CTD heptapeptide repeat kinase activity"/>
    <property type="evidence" value="ECO:0007669"/>
    <property type="project" value="TreeGrafter"/>
</dbReference>
<dbReference type="OrthoDB" id="204883at2759"/>
<feature type="compositionally biased region" description="Low complexity" evidence="10">
    <location>
        <begin position="218"/>
        <end position="231"/>
    </location>
</feature>
<sequence length="1515" mass="169620">MAGVYPEDLETLVPAEIHFEHPTPHPVQPTAPEVANAEGLKGLERSTRTLHSRDPNGSDTSVQDLPMDEEGRSGSCLVEGTIPLQSSQSQQRATNQIIMVSGQEKEAANGLEFKSSDTPDHVLPVHVTHYDDIQNMDVDPNSTSPRPTVKQPLGSAKNVSETNVKATEKSKKLSFAIGATPGRSRAHKRITLSQLEAETSRSGDSQPKMGAKSTPFLSSVAGSGRVSRSSGLETSKRESNTESGASVPLSGVLLSHYDDQLAPHEDVEPPRPSPSANGPIIGMADSLPSARQSVSSNTQIESTHPGGKHERLRSQAIRKRSFEEKKSPGSVAQHGATSEAASISRQSPEHDLLVSTQTTLLTGRSSAGKELRKVNAAVVKERQPNAVPRDLKSPPKFDKFKIYRSIEAHFQNLEQIGQGTFGTVFKARIKHNGQIVALKQIIDKKGKNNIFTVPNMREFRFLMKYRHRNILQCIGMVSYDKPQAFGQEVHEYMILEYMDHDLAGLMQHHPDKQLYKLNHLKCIAKQMFEGMHYMHSKGVMHRDLKVGNLLLNNRGELKIADFGFAREKDVYDEKGYTNRVCTVWYRPLEVLLGQLHYGYEIDMWGAGCILAEMFIKYPIFHTSRGRDTEQVKRIFSICGHPTDENWQLYRKMDHSWSKMWLKPKQKYPRRLETYLNEKAVTPVTPMAVDLISRLLSYDPSQRPSAKEALDHPFFKTETPTPCLPKDLPVVEGSWHEYECKERIKQQKGGRKSETNFLVTGAKSAPTASKSGMDSTQDSQSSAAVTGRDPSSADVGAADDRSVWDEPRQTWWDPISDSLWDQDRWVPLHEFDRRHYSNHSWTAPHFGDGRAHPGHDVRYNTPRRAYDNFEKYHPYGAHGDRQRTYWAPPRESPLYARSSRGVNGDARHPGQSTSVPAWSDVSSRHDASQPPDPEAPGSDRLRRRDENDIGSTESSIVSSGRFLRKSQETFKGDRRPIPGPVDSTANRSHTDDTQTHSEIGSDVAHTVGLSGLSMKRSHYSDISSVSDRDVRSHDVLIQAVFKEPYSIREVLATENAAQSNDMYGYGDRSRVRRSSDAVGETVRKMEPSRELIGIADAERHSADGDTHYDADKGQGKVHDRRKDWERDRGRDRDRRRGDRRDHSRDRSWSRTRRRHSYEHSRSRERNSYTYRDRARRARSREGSRSRSGSRDRSHDRRYQHAARRSRSRSPGVGSQSRGDSRRDSFSSAASYSTFEKESKLSLTAELAMEPNVNEMTSSSYKRQRDSSEQPGEERSSKRRCSNASVKIPVEKVDGSLDVSDGLAMTKLVPRSHQSTNVKDDAGQLVEQNMSFPCNQQGEGVGGGEVVRGSTCEVLIAAAAIKDASTTRQTAVLPIVESPSAGGKIPVRGQQITMIPIPGEEISNGETKSPDVLKSLLPDFPVETWSVSERFRRLDHVYCSRFADDAAQFFETLRTLTTTPISIPLPADGVDCAGMEGGDQPVPFNNSTHRLVSISRCNIWSLDHPYTRGGIHVNKLD</sequence>
<dbReference type="EMBL" id="KQ257457">
    <property type="protein sequence ID" value="KNC99688.1"/>
    <property type="molecule type" value="Genomic_DNA"/>
</dbReference>
<dbReference type="PROSITE" id="PS00108">
    <property type="entry name" value="PROTEIN_KINASE_ST"/>
    <property type="match status" value="1"/>
</dbReference>
<feature type="compositionally biased region" description="Polar residues" evidence="10">
    <location>
        <begin position="191"/>
        <end position="205"/>
    </location>
</feature>
<evidence type="ECO:0000256" key="5">
    <source>
        <dbReference type="ARBA" id="ARBA00022741"/>
    </source>
</evidence>
<feature type="compositionally biased region" description="Polar residues" evidence="10">
    <location>
        <begin position="335"/>
        <end position="346"/>
    </location>
</feature>
<evidence type="ECO:0000259" key="11">
    <source>
        <dbReference type="PROSITE" id="PS50011"/>
    </source>
</evidence>
<organism evidence="12 13">
    <name type="scientific">Spizellomyces punctatus (strain DAOM BR117)</name>
    <dbReference type="NCBI Taxonomy" id="645134"/>
    <lineage>
        <taxon>Eukaryota</taxon>
        <taxon>Fungi</taxon>
        <taxon>Fungi incertae sedis</taxon>
        <taxon>Chytridiomycota</taxon>
        <taxon>Chytridiomycota incertae sedis</taxon>
        <taxon>Chytridiomycetes</taxon>
        <taxon>Spizellomycetales</taxon>
        <taxon>Spizellomycetaceae</taxon>
        <taxon>Spizellomyces</taxon>
    </lineage>
</organism>
<dbReference type="InterPro" id="IPR017441">
    <property type="entry name" value="Protein_kinase_ATP_BS"/>
</dbReference>
<dbReference type="eggNOG" id="KOG0600">
    <property type="taxonomic scope" value="Eukaryota"/>
</dbReference>
<dbReference type="PROSITE" id="PS00107">
    <property type="entry name" value="PROTEIN_KINASE_ATP"/>
    <property type="match status" value="1"/>
</dbReference>
<dbReference type="VEuPathDB" id="FungiDB:SPPG_05068"/>
<evidence type="ECO:0000313" key="13">
    <source>
        <dbReference type="Proteomes" id="UP000053201"/>
    </source>
</evidence>
<dbReference type="STRING" id="645134.A0A0L0HFX4"/>
<feature type="compositionally biased region" description="Polar residues" evidence="10">
    <location>
        <begin position="289"/>
        <end position="302"/>
    </location>
</feature>
<accession>A0A0L0HFX4</accession>
<dbReference type="Pfam" id="PF00069">
    <property type="entry name" value="Pkinase"/>
    <property type="match status" value="1"/>
</dbReference>
<reference evidence="12 13" key="1">
    <citation type="submission" date="2009-08" db="EMBL/GenBank/DDBJ databases">
        <title>The Genome Sequence of Spizellomyces punctatus strain DAOM BR117.</title>
        <authorList>
            <consortium name="The Broad Institute Genome Sequencing Platform"/>
            <person name="Russ C."/>
            <person name="Cuomo C."/>
            <person name="Shea T."/>
            <person name="Young S.K."/>
            <person name="Zeng Q."/>
            <person name="Koehrsen M."/>
            <person name="Haas B."/>
            <person name="Borodovsky M."/>
            <person name="Guigo R."/>
            <person name="Alvarado L."/>
            <person name="Berlin A."/>
            <person name="Bochicchio J."/>
            <person name="Borenstein D."/>
            <person name="Chapman S."/>
            <person name="Chen Z."/>
            <person name="Engels R."/>
            <person name="Freedman E."/>
            <person name="Gellesch M."/>
            <person name="Goldberg J."/>
            <person name="Griggs A."/>
            <person name="Gujja S."/>
            <person name="Heiman D."/>
            <person name="Hepburn T."/>
            <person name="Howarth C."/>
            <person name="Jen D."/>
            <person name="Larson L."/>
            <person name="Lewis B."/>
            <person name="Mehta T."/>
            <person name="Park D."/>
            <person name="Pearson M."/>
            <person name="Roberts A."/>
            <person name="Saif S."/>
            <person name="Shenoy N."/>
            <person name="Sisk P."/>
            <person name="Stolte C."/>
            <person name="Sykes S."/>
            <person name="Thomson T."/>
            <person name="Walk T."/>
            <person name="White J."/>
            <person name="Yandava C."/>
            <person name="Burger G."/>
            <person name="Gray M.W."/>
            <person name="Holland P.W.H."/>
            <person name="King N."/>
            <person name="Lang F.B.F."/>
            <person name="Roger A.J."/>
            <person name="Ruiz-Trillo I."/>
            <person name="Lander E."/>
            <person name="Nusbaum C."/>
        </authorList>
    </citation>
    <scope>NUCLEOTIDE SEQUENCE [LARGE SCALE GENOMIC DNA]</scope>
    <source>
        <strain evidence="12 13">DAOM BR117</strain>
    </source>
</reference>
<keyword evidence="3" id="KW-0723">Serine/threonine-protein kinase</keyword>
<dbReference type="Gene3D" id="3.30.200.20">
    <property type="entry name" value="Phosphorylase Kinase, domain 1"/>
    <property type="match status" value="1"/>
</dbReference>
<feature type="region of interest" description="Disordered" evidence="10">
    <location>
        <begin position="895"/>
        <end position="998"/>
    </location>
</feature>
<feature type="compositionally biased region" description="Polar residues" evidence="10">
    <location>
        <begin position="948"/>
        <end position="957"/>
    </location>
</feature>
<feature type="compositionally biased region" description="Basic and acidic residues" evidence="10">
    <location>
        <begin position="964"/>
        <end position="975"/>
    </location>
</feature>
<feature type="compositionally biased region" description="Basic and acidic residues" evidence="10">
    <location>
        <begin position="936"/>
        <end position="946"/>
    </location>
</feature>
<evidence type="ECO:0000256" key="10">
    <source>
        <dbReference type="SAM" id="MobiDB-lite"/>
    </source>
</evidence>
<keyword evidence="6 12" id="KW-0418">Kinase</keyword>
<feature type="compositionally biased region" description="Basic and acidic residues" evidence="10">
    <location>
        <begin position="1261"/>
        <end position="1274"/>
    </location>
</feature>
<protein>
    <submittedName>
        <fullName evidence="12">CMGC/CDK protein kinase</fullName>
    </submittedName>
</protein>
<dbReference type="OMA" id="HGRIQQP"/>
<feature type="compositionally biased region" description="Basic and acidic residues" evidence="10">
    <location>
        <begin position="1066"/>
        <end position="1088"/>
    </location>
</feature>
<dbReference type="InterPro" id="IPR050108">
    <property type="entry name" value="CDK"/>
</dbReference>
<keyword evidence="5 9" id="KW-0547">Nucleotide-binding</keyword>
<feature type="compositionally biased region" description="Low complexity" evidence="10">
    <location>
        <begin position="1207"/>
        <end position="1216"/>
    </location>
</feature>
<dbReference type="Proteomes" id="UP000053201">
    <property type="component" value="Unassembled WGS sequence"/>
</dbReference>
<feature type="region of interest" description="Disordered" evidence="10">
    <location>
        <begin position="46"/>
        <end position="74"/>
    </location>
</feature>
<evidence type="ECO:0000256" key="6">
    <source>
        <dbReference type="ARBA" id="ARBA00022777"/>
    </source>
</evidence>
<feature type="region of interest" description="Disordered" evidence="10">
    <location>
        <begin position="1064"/>
        <end position="1282"/>
    </location>
</feature>
<evidence type="ECO:0000313" key="12">
    <source>
        <dbReference type="EMBL" id="KNC99688.1"/>
    </source>
</evidence>
<dbReference type="PROSITE" id="PS50011">
    <property type="entry name" value="PROTEIN_KINASE_DOM"/>
    <property type="match status" value="1"/>
</dbReference>
<keyword evidence="8" id="KW-0539">Nucleus</keyword>
<evidence type="ECO:0000256" key="2">
    <source>
        <dbReference type="ARBA" id="ARBA00006485"/>
    </source>
</evidence>
<evidence type="ECO:0000256" key="4">
    <source>
        <dbReference type="ARBA" id="ARBA00022679"/>
    </source>
</evidence>
<dbReference type="InterPro" id="IPR000719">
    <property type="entry name" value="Prot_kinase_dom"/>
</dbReference>
<feature type="compositionally biased region" description="Polar residues" evidence="10">
    <location>
        <begin position="765"/>
        <end position="783"/>
    </location>
</feature>
<dbReference type="GO" id="GO:0005524">
    <property type="term" value="F:ATP binding"/>
    <property type="evidence" value="ECO:0007669"/>
    <property type="project" value="UniProtKB-UniRule"/>
</dbReference>
<comment type="similarity">
    <text evidence="2">Belongs to the protein kinase superfamily. CMGC Ser/Thr protein kinase family. CDC2/CDKX subfamily.</text>
</comment>
<feature type="compositionally biased region" description="Basic and acidic residues" evidence="10">
    <location>
        <begin position="1156"/>
        <end position="1171"/>
    </location>
</feature>
<dbReference type="InterPro" id="IPR008271">
    <property type="entry name" value="Ser/Thr_kinase_AS"/>
</dbReference>